<dbReference type="Pfam" id="PF03392">
    <property type="entry name" value="OS-D"/>
    <property type="match status" value="1"/>
</dbReference>
<gene>
    <name evidence="2" type="ORF">WN55_02973</name>
</gene>
<keyword evidence="1" id="KW-0732">Signal</keyword>
<dbReference type="Gene3D" id="1.10.2080.10">
    <property type="entry name" value="Insect odorant-binding protein A10/Ejaculatory bulb-specific protein 3"/>
    <property type="match status" value="1"/>
</dbReference>
<name>A0A154PHT4_DUFNO</name>
<dbReference type="PANTHER" id="PTHR11257:SF12">
    <property type="entry name" value="EJACULATORY BULB-SPECIFIC PROTEIN 3-RELATED"/>
    <property type="match status" value="1"/>
</dbReference>
<organism evidence="2 3">
    <name type="scientific">Dufourea novaeangliae</name>
    <name type="common">Sweat bee</name>
    <dbReference type="NCBI Taxonomy" id="178035"/>
    <lineage>
        <taxon>Eukaryota</taxon>
        <taxon>Metazoa</taxon>
        <taxon>Ecdysozoa</taxon>
        <taxon>Arthropoda</taxon>
        <taxon>Hexapoda</taxon>
        <taxon>Insecta</taxon>
        <taxon>Pterygota</taxon>
        <taxon>Neoptera</taxon>
        <taxon>Endopterygota</taxon>
        <taxon>Hymenoptera</taxon>
        <taxon>Apocrita</taxon>
        <taxon>Aculeata</taxon>
        <taxon>Apoidea</taxon>
        <taxon>Anthophila</taxon>
        <taxon>Halictidae</taxon>
        <taxon>Rophitinae</taxon>
        <taxon>Dufourea</taxon>
    </lineage>
</organism>
<dbReference type="InterPro" id="IPR036682">
    <property type="entry name" value="OS_D_A10/PebIII_sf"/>
</dbReference>
<dbReference type="EMBL" id="KQ434912">
    <property type="protein sequence ID" value="KZC11372.1"/>
    <property type="molecule type" value="Genomic_DNA"/>
</dbReference>
<dbReference type="AlphaFoldDB" id="A0A154PHT4"/>
<dbReference type="Proteomes" id="UP000076502">
    <property type="component" value="Unassembled WGS sequence"/>
</dbReference>
<dbReference type="PANTHER" id="PTHR11257">
    <property type="entry name" value="CHEMOSENSORY PROTEIN-RELATED"/>
    <property type="match status" value="1"/>
</dbReference>
<evidence type="ECO:0000256" key="1">
    <source>
        <dbReference type="SAM" id="SignalP"/>
    </source>
</evidence>
<dbReference type="InterPro" id="IPR005055">
    <property type="entry name" value="A10/PebIII"/>
</dbReference>
<keyword evidence="3" id="KW-1185">Reference proteome</keyword>
<proteinExistence type="predicted"/>
<dbReference type="OrthoDB" id="8183954at2759"/>
<dbReference type="SUPFAM" id="SSF100910">
    <property type="entry name" value="Chemosensory protein Csp2"/>
    <property type="match status" value="1"/>
</dbReference>
<protein>
    <submittedName>
        <fullName evidence="2">Putative odorant-binding protein A10</fullName>
    </submittedName>
</protein>
<sequence>MRYYIVLLSFCLLAWAHAEELYDDKYDDIDINEILSNERLREQYYKCFMDTAPCVTADAVFFKANLPEAVATQCKKCTEKQKNTFDVMADWYNKNQPDKWTAFIERMVINAKKPNKRSA</sequence>
<accession>A0A154PHT4</accession>
<feature type="signal peptide" evidence="1">
    <location>
        <begin position="1"/>
        <end position="18"/>
    </location>
</feature>
<dbReference type="OMA" id="WYTQNKP"/>
<evidence type="ECO:0000313" key="2">
    <source>
        <dbReference type="EMBL" id="KZC11372.1"/>
    </source>
</evidence>
<evidence type="ECO:0000313" key="3">
    <source>
        <dbReference type="Proteomes" id="UP000076502"/>
    </source>
</evidence>
<feature type="chain" id="PRO_5007599583" evidence="1">
    <location>
        <begin position="19"/>
        <end position="119"/>
    </location>
</feature>
<reference evidence="2 3" key="1">
    <citation type="submission" date="2015-07" db="EMBL/GenBank/DDBJ databases">
        <title>The genome of Dufourea novaeangliae.</title>
        <authorList>
            <person name="Pan H."/>
            <person name="Kapheim K."/>
        </authorList>
    </citation>
    <scope>NUCLEOTIDE SEQUENCE [LARGE SCALE GENOMIC DNA]</scope>
    <source>
        <strain evidence="2">0120121106</strain>
        <tissue evidence="2">Whole body</tissue>
    </source>
</reference>